<keyword evidence="2" id="KW-0539">Nucleus</keyword>
<dbReference type="InterPro" id="IPR000467">
    <property type="entry name" value="G_patch_dom"/>
</dbReference>
<dbReference type="SMART" id="SM00443">
    <property type="entry name" value="G_patch"/>
    <property type="match status" value="1"/>
</dbReference>
<evidence type="ECO:0000256" key="1">
    <source>
        <dbReference type="ARBA" id="ARBA00004123"/>
    </source>
</evidence>
<dbReference type="InterPro" id="IPR045166">
    <property type="entry name" value="Spp2-like"/>
</dbReference>
<dbReference type="Proteomes" id="UP000663882">
    <property type="component" value="Unassembled WGS sequence"/>
</dbReference>
<dbReference type="OrthoDB" id="64318at2759"/>
<dbReference type="PANTHER" id="PTHR15818">
    <property type="entry name" value="G PATCH AND KOW-CONTAINING"/>
    <property type="match status" value="1"/>
</dbReference>
<reference evidence="5" key="1">
    <citation type="submission" date="2021-02" db="EMBL/GenBank/DDBJ databases">
        <authorList>
            <person name="Nowell W R."/>
        </authorList>
    </citation>
    <scope>NUCLEOTIDE SEQUENCE</scope>
</reference>
<organism evidence="5 6">
    <name type="scientific">Rotaria sordida</name>
    <dbReference type="NCBI Taxonomy" id="392033"/>
    <lineage>
        <taxon>Eukaryota</taxon>
        <taxon>Metazoa</taxon>
        <taxon>Spiralia</taxon>
        <taxon>Gnathifera</taxon>
        <taxon>Rotifera</taxon>
        <taxon>Eurotatoria</taxon>
        <taxon>Bdelloidea</taxon>
        <taxon>Philodinida</taxon>
        <taxon>Philodinidae</taxon>
        <taxon>Rotaria</taxon>
    </lineage>
</organism>
<proteinExistence type="predicted"/>
<dbReference type="GO" id="GO:0005681">
    <property type="term" value="C:spliceosomal complex"/>
    <property type="evidence" value="ECO:0007669"/>
    <property type="project" value="TreeGrafter"/>
</dbReference>
<dbReference type="Pfam" id="PF12656">
    <property type="entry name" value="G-patch_2"/>
    <property type="match status" value="1"/>
</dbReference>
<dbReference type="GO" id="GO:0000398">
    <property type="term" value="P:mRNA splicing, via spliceosome"/>
    <property type="evidence" value="ECO:0007669"/>
    <property type="project" value="InterPro"/>
</dbReference>
<evidence type="ECO:0000313" key="5">
    <source>
        <dbReference type="EMBL" id="CAF0735062.1"/>
    </source>
</evidence>
<dbReference type="EMBL" id="CAJNOO010000006">
    <property type="protein sequence ID" value="CAF0735062.1"/>
    <property type="molecule type" value="Genomic_DNA"/>
</dbReference>
<evidence type="ECO:0000313" key="6">
    <source>
        <dbReference type="Proteomes" id="UP000663882"/>
    </source>
</evidence>
<name>A0A813N7U8_9BILA</name>
<gene>
    <name evidence="5" type="ORF">RFH988_LOCUS373</name>
</gene>
<dbReference type="InterPro" id="IPR026822">
    <property type="entry name" value="Spp2/MOS2_G-patch"/>
</dbReference>
<evidence type="ECO:0000259" key="4">
    <source>
        <dbReference type="PROSITE" id="PS51269"/>
    </source>
</evidence>
<sequence length="356" mass="40430">MSRNSYIEFKIHALKRPKINHNLSSIVQFDSTTISDDVPQEFISSFDNSAIKSSNVSTCTPERSIPVQSNTHHDIFKFKKHSRKSVVSSDPIVNILNNNLKRIIIEESKANNENGTIDIHTIKQDLSNTLENDEISIEKDDIKNADYNEVPIEEFGMAAIRGMGYNENIGLGKSNKKQINIFNPEIRPRGLGLGADREVLVKINRLKRNLKEAGINENNDLYFEKGAFVFIEKGSYSNLYGTIVSINEDLNRIDVKLTTNNNINETISISQYNIKLMLPQLKDFNWYIDMKLLAGANGQRIQQPSCVLSLDINDPTKSDGENEKSVQIELSKETLNLVLDNFTRIREQLNILAKRE</sequence>
<dbReference type="PROSITE" id="PS51269">
    <property type="entry name" value="COMM"/>
    <property type="match status" value="1"/>
</dbReference>
<evidence type="ECO:0008006" key="7">
    <source>
        <dbReference type="Google" id="ProtNLM"/>
    </source>
</evidence>
<dbReference type="AlphaFoldDB" id="A0A813N7U8"/>
<dbReference type="GO" id="GO:0003676">
    <property type="term" value="F:nucleic acid binding"/>
    <property type="evidence" value="ECO:0007669"/>
    <property type="project" value="InterPro"/>
</dbReference>
<evidence type="ECO:0000259" key="3">
    <source>
        <dbReference type="PROSITE" id="PS50174"/>
    </source>
</evidence>
<dbReference type="Pfam" id="PF07258">
    <property type="entry name" value="COMM_domain"/>
    <property type="match status" value="1"/>
</dbReference>
<comment type="subcellular location">
    <subcellularLocation>
        <location evidence="1">Nucleus</location>
    </subcellularLocation>
</comment>
<feature type="domain" description="G-patch" evidence="3">
    <location>
        <begin position="152"/>
        <end position="198"/>
    </location>
</feature>
<protein>
    <recommendedName>
        <fullName evidence="7">G-patch domain-containing protein</fullName>
    </recommendedName>
</protein>
<accession>A0A813N7U8</accession>
<dbReference type="InterPro" id="IPR017920">
    <property type="entry name" value="COMM"/>
</dbReference>
<comment type="caution">
    <text evidence="5">The sequence shown here is derived from an EMBL/GenBank/DDBJ whole genome shotgun (WGS) entry which is preliminary data.</text>
</comment>
<feature type="domain" description="COMM" evidence="4">
    <location>
        <begin position="280"/>
        <end position="353"/>
    </location>
</feature>
<evidence type="ECO:0000256" key="2">
    <source>
        <dbReference type="ARBA" id="ARBA00023242"/>
    </source>
</evidence>
<dbReference type="PANTHER" id="PTHR15818:SF2">
    <property type="entry name" value="G-PATCH DOMAIN AND KOW MOTIFS-CONTAINING PROTEIN"/>
    <property type="match status" value="1"/>
</dbReference>
<dbReference type="PROSITE" id="PS50174">
    <property type="entry name" value="G_PATCH"/>
    <property type="match status" value="1"/>
</dbReference>